<dbReference type="Gene3D" id="1.20.1740.10">
    <property type="entry name" value="Amino acid/polyamine transporter I"/>
    <property type="match status" value="1"/>
</dbReference>
<evidence type="ECO:0000256" key="3">
    <source>
        <dbReference type="ARBA" id="ARBA00022989"/>
    </source>
</evidence>
<keyword evidence="3 5" id="KW-1133">Transmembrane helix</keyword>
<evidence type="ECO:0000256" key="4">
    <source>
        <dbReference type="ARBA" id="ARBA00023136"/>
    </source>
</evidence>
<dbReference type="PANTHER" id="PTHR47704:SF1">
    <property type="entry name" value="POTASSIUM TRANSPORTER KIMA"/>
    <property type="match status" value="1"/>
</dbReference>
<protein>
    <submittedName>
        <fullName evidence="6">Amino acid/polyamine/organocation transporter, APC superfamily</fullName>
    </submittedName>
</protein>
<feature type="transmembrane region" description="Helical" evidence="5">
    <location>
        <begin position="231"/>
        <end position="253"/>
    </location>
</feature>
<accession>A0A0S7BMZ5</accession>
<evidence type="ECO:0000313" key="7">
    <source>
        <dbReference type="Proteomes" id="UP000053370"/>
    </source>
</evidence>
<dbReference type="Pfam" id="PF13520">
    <property type="entry name" value="AA_permease_2"/>
    <property type="match status" value="1"/>
</dbReference>
<keyword evidence="7" id="KW-1185">Reference proteome</keyword>
<name>A0A0S7BMZ5_9CHLR</name>
<reference evidence="6" key="1">
    <citation type="journal article" date="2015" name="Genome Announc.">
        <title>Draft Genome Sequence of Anaerolineae Strain TC1, a Novel Isolate from a Methanogenic Wastewater Treatment System.</title>
        <authorList>
            <person name="Matsuura N."/>
            <person name="Tourlousse D.M."/>
            <person name="Sun L."/>
            <person name="Toyonaga M."/>
            <person name="Kuroda K."/>
            <person name="Ohashi A."/>
            <person name="Cruz R."/>
            <person name="Yamaguchi T."/>
            <person name="Sekiguchi Y."/>
        </authorList>
    </citation>
    <scope>NUCLEOTIDE SEQUENCE [LARGE SCALE GENOMIC DNA]</scope>
    <source>
        <strain evidence="6">TC1</strain>
    </source>
</reference>
<comment type="subcellular location">
    <subcellularLocation>
        <location evidence="1">Membrane</location>
        <topology evidence="1">Multi-pass membrane protein</topology>
    </subcellularLocation>
</comment>
<feature type="transmembrane region" description="Helical" evidence="5">
    <location>
        <begin position="396"/>
        <end position="415"/>
    </location>
</feature>
<evidence type="ECO:0000256" key="5">
    <source>
        <dbReference type="SAM" id="Phobius"/>
    </source>
</evidence>
<feature type="transmembrane region" description="Helical" evidence="5">
    <location>
        <begin position="369"/>
        <end position="390"/>
    </location>
</feature>
<evidence type="ECO:0000256" key="1">
    <source>
        <dbReference type="ARBA" id="ARBA00004141"/>
    </source>
</evidence>
<evidence type="ECO:0000256" key="2">
    <source>
        <dbReference type="ARBA" id="ARBA00022692"/>
    </source>
</evidence>
<dbReference type="EMBL" id="DF968181">
    <property type="protein sequence ID" value="GAP41861.1"/>
    <property type="molecule type" value="Genomic_DNA"/>
</dbReference>
<feature type="transmembrane region" description="Helical" evidence="5">
    <location>
        <begin position="191"/>
        <end position="211"/>
    </location>
</feature>
<dbReference type="PATRIC" id="fig|1678840.3.peg.3401"/>
<feature type="transmembrane region" description="Helical" evidence="5">
    <location>
        <begin position="320"/>
        <end position="341"/>
    </location>
</feature>
<dbReference type="AlphaFoldDB" id="A0A0S7BMZ5"/>
<dbReference type="PANTHER" id="PTHR47704">
    <property type="entry name" value="POTASSIUM TRANSPORTER KIMA"/>
    <property type="match status" value="1"/>
</dbReference>
<dbReference type="RefSeq" id="WP_062283901.1">
    <property type="nucleotide sequence ID" value="NZ_DF968181.1"/>
</dbReference>
<feature type="transmembrane region" description="Helical" evidence="5">
    <location>
        <begin position="70"/>
        <end position="98"/>
    </location>
</feature>
<dbReference type="Proteomes" id="UP000053370">
    <property type="component" value="Unassembled WGS sequence"/>
</dbReference>
<evidence type="ECO:0000313" key="6">
    <source>
        <dbReference type="EMBL" id="GAP41861.1"/>
    </source>
</evidence>
<gene>
    <name evidence="6" type="ORF">ATC1_131857</name>
</gene>
<feature type="transmembrane region" description="Helical" evidence="5">
    <location>
        <begin position="472"/>
        <end position="490"/>
    </location>
</feature>
<dbReference type="OrthoDB" id="9759676at2"/>
<dbReference type="GO" id="GO:0022857">
    <property type="term" value="F:transmembrane transporter activity"/>
    <property type="evidence" value="ECO:0007669"/>
    <property type="project" value="InterPro"/>
</dbReference>
<organism evidence="6">
    <name type="scientific">Flexilinea flocculi</name>
    <dbReference type="NCBI Taxonomy" id="1678840"/>
    <lineage>
        <taxon>Bacteria</taxon>
        <taxon>Bacillati</taxon>
        <taxon>Chloroflexota</taxon>
        <taxon>Anaerolineae</taxon>
        <taxon>Anaerolineales</taxon>
        <taxon>Anaerolineaceae</taxon>
        <taxon>Flexilinea</taxon>
    </lineage>
</organism>
<proteinExistence type="predicted"/>
<sequence length="649" mass="71093">MTDLDQKNETVFHHELEYNPSRSLVTMLIGKPLSTSETAHQTIGKTIGLAVFASDALSSMAYSTQEMMMILAAAGTAAFGFTMPITLCIVALLAILTLSYEQTIHAYPDGGGAYIVARDNLGDLPAMTAAAALLTDYILTVAVSISSGVAQFTSVFPELYPHRVAISIGFVLLVMVINLRGVKESGTTFAIPTYIFLFSIIIMVGSGVYQFLTGTLGVVQNPPPLEHEGAFAAVTTFLILKAFASGTTALTGVEAISNGITAFKEPRSKNAGQTLVIMAFLLGTLLLGVAFLSYRTGVIPSELEANISQVARTVFHSKNIFYLITVGSTMLILIMAANTAFADYPRLSAMLGRDGFLPRQFSWRGSRLVFSRGIIFLALMACALIIFFQASVNRLIPLYAVGVFVSFTLSQFGMAKRWHNAGKMKEGEEIHGRGSTLKYDRHWLMKMFMNGFGAFCTLIISLIFGVTKFTSGAWFVLILTPVLVFLFSMIHSHYQGIRKKLSLRGGEKAGSQINRHRVILLVSGVHQCTMKALRYARTISDDITAVHVAVDPQESEKIQSGWQEWGDGYRLSILESPYRHLIEPLVAYIETLLERLEPNEVVTVIVPQFVSKNPATAILHARAADTLRKALIHYPNVVITEVPYDIDDL</sequence>
<dbReference type="InterPro" id="IPR002293">
    <property type="entry name" value="AA/rel_permease1"/>
</dbReference>
<dbReference type="GO" id="GO:0016020">
    <property type="term" value="C:membrane"/>
    <property type="evidence" value="ECO:0007669"/>
    <property type="project" value="UniProtKB-SubCell"/>
</dbReference>
<dbReference type="STRING" id="1678840.ATC1_131857"/>
<keyword evidence="2 5" id="KW-0812">Transmembrane</keyword>
<feature type="transmembrane region" description="Helical" evidence="5">
    <location>
        <begin position="160"/>
        <end position="179"/>
    </location>
</feature>
<feature type="transmembrane region" description="Helical" evidence="5">
    <location>
        <begin position="274"/>
        <end position="294"/>
    </location>
</feature>
<feature type="transmembrane region" description="Helical" evidence="5">
    <location>
        <begin position="447"/>
        <end position="466"/>
    </location>
</feature>
<keyword evidence="4 5" id="KW-0472">Membrane</keyword>
<dbReference type="InterPro" id="IPR053153">
    <property type="entry name" value="APC_K+_Transporter"/>
</dbReference>